<keyword evidence="7" id="KW-1185">Reference proteome</keyword>
<dbReference type="WBParaSite" id="GPUH_0002361301-mRNA-1">
    <property type="protein sequence ID" value="GPUH_0002361301-mRNA-1"/>
    <property type="gene ID" value="GPUH_0002361301"/>
</dbReference>
<protein>
    <recommendedName>
        <fullName evidence="3">Trehalase</fullName>
        <ecNumber evidence="2">3.2.1.28</ecNumber>
    </recommendedName>
    <alternativeName>
        <fullName evidence="4">Alpha,alpha-trehalase</fullName>
    </alternativeName>
</protein>
<dbReference type="Proteomes" id="UP000271098">
    <property type="component" value="Unassembled WGS sequence"/>
</dbReference>
<sequence length="71" mass="7852">MFEKYNVSAMTEECSAGSGGEYETGFGWTNGVILDLLDKYGHKMTTAAASLQAQLPMYTVILLLLISFLFY</sequence>
<proteinExistence type="inferred from homology"/>
<dbReference type="AlphaFoldDB" id="A0A183ERJ2"/>
<feature type="transmembrane region" description="Helical" evidence="5">
    <location>
        <begin position="53"/>
        <end position="70"/>
    </location>
</feature>
<evidence type="ECO:0000256" key="3">
    <source>
        <dbReference type="ARBA" id="ARBA00019905"/>
    </source>
</evidence>
<dbReference type="InterPro" id="IPR008928">
    <property type="entry name" value="6-hairpin_glycosidase_sf"/>
</dbReference>
<dbReference type="InterPro" id="IPR001661">
    <property type="entry name" value="Glyco_hydro_37"/>
</dbReference>
<dbReference type="Pfam" id="PF01204">
    <property type="entry name" value="Trehalase"/>
    <property type="match status" value="1"/>
</dbReference>
<evidence type="ECO:0000256" key="4">
    <source>
        <dbReference type="ARBA" id="ARBA00030473"/>
    </source>
</evidence>
<dbReference type="Gene3D" id="1.50.10.10">
    <property type="match status" value="1"/>
</dbReference>
<dbReference type="EMBL" id="UYRT01098266">
    <property type="protein sequence ID" value="VDN41674.1"/>
    <property type="molecule type" value="Genomic_DNA"/>
</dbReference>
<gene>
    <name evidence="6" type="ORF">GPUH_LOCUS23584</name>
</gene>
<evidence type="ECO:0000256" key="5">
    <source>
        <dbReference type="SAM" id="Phobius"/>
    </source>
</evidence>
<dbReference type="PANTHER" id="PTHR23403:SF12">
    <property type="entry name" value="TREHALASE"/>
    <property type="match status" value="1"/>
</dbReference>
<comment type="similarity">
    <text evidence="1">Belongs to the glycosyl hydrolase 37 family.</text>
</comment>
<keyword evidence="5" id="KW-1133">Transmembrane helix</keyword>
<evidence type="ECO:0000313" key="7">
    <source>
        <dbReference type="Proteomes" id="UP000271098"/>
    </source>
</evidence>
<reference evidence="8" key="1">
    <citation type="submission" date="2016-06" db="UniProtKB">
        <authorList>
            <consortium name="WormBaseParasite"/>
        </authorList>
    </citation>
    <scope>IDENTIFICATION</scope>
</reference>
<dbReference type="InterPro" id="IPR012341">
    <property type="entry name" value="6hp_glycosidase-like_sf"/>
</dbReference>
<evidence type="ECO:0000313" key="8">
    <source>
        <dbReference type="WBParaSite" id="GPUH_0002361301-mRNA-1"/>
    </source>
</evidence>
<dbReference type="GO" id="GO:0005993">
    <property type="term" value="P:trehalose catabolic process"/>
    <property type="evidence" value="ECO:0007669"/>
    <property type="project" value="TreeGrafter"/>
</dbReference>
<dbReference type="PANTHER" id="PTHR23403">
    <property type="entry name" value="TREHALASE"/>
    <property type="match status" value="1"/>
</dbReference>
<dbReference type="EC" id="3.2.1.28" evidence="2"/>
<evidence type="ECO:0000256" key="1">
    <source>
        <dbReference type="ARBA" id="ARBA00005615"/>
    </source>
</evidence>
<reference evidence="6 7" key="2">
    <citation type="submission" date="2018-11" db="EMBL/GenBank/DDBJ databases">
        <authorList>
            <consortium name="Pathogen Informatics"/>
        </authorList>
    </citation>
    <scope>NUCLEOTIDE SEQUENCE [LARGE SCALE GENOMIC DNA]</scope>
</reference>
<organism evidence="8">
    <name type="scientific">Gongylonema pulchrum</name>
    <dbReference type="NCBI Taxonomy" id="637853"/>
    <lineage>
        <taxon>Eukaryota</taxon>
        <taxon>Metazoa</taxon>
        <taxon>Ecdysozoa</taxon>
        <taxon>Nematoda</taxon>
        <taxon>Chromadorea</taxon>
        <taxon>Rhabditida</taxon>
        <taxon>Spirurina</taxon>
        <taxon>Spiruromorpha</taxon>
        <taxon>Spiruroidea</taxon>
        <taxon>Gongylonematidae</taxon>
        <taxon>Gongylonema</taxon>
    </lineage>
</organism>
<dbReference type="SUPFAM" id="SSF48208">
    <property type="entry name" value="Six-hairpin glycosidases"/>
    <property type="match status" value="1"/>
</dbReference>
<evidence type="ECO:0000256" key="2">
    <source>
        <dbReference type="ARBA" id="ARBA00012757"/>
    </source>
</evidence>
<dbReference type="OrthoDB" id="5874379at2759"/>
<accession>A0A183ERJ2</accession>
<name>A0A183ERJ2_9BILA</name>
<keyword evidence="5" id="KW-0472">Membrane</keyword>
<keyword evidence="5" id="KW-0812">Transmembrane</keyword>
<evidence type="ECO:0000313" key="6">
    <source>
        <dbReference type="EMBL" id="VDN41674.1"/>
    </source>
</evidence>
<dbReference type="GO" id="GO:0004555">
    <property type="term" value="F:alpha,alpha-trehalase activity"/>
    <property type="evidence" value="ECO:0007669"/>
    <property type="project" value="UniProtKB-EC"/>
</dbReference>